<dbReference type="SUPFAM" id="SSF46689">
    <property type="entry name" value="Homeodomain-like"/>
    <property type="match status" value="1"/>
</dbReference>
<dbReference type="PROSITE" id="PS50977">
    <property type="entry name" value="HTH_TETR_2"/>
    <property type="match status" value="1"/>
</dbReference>
<evidence type="ECO:0000256" key="2">
    <source>
        <dbReference type="ARBA" id="ARBA00023125"/>
    </source>
</evidence>
<dbReference type="HOGENOM" id="CLU_069356_28_1_11"/>
<dbReference type="eggNOG" id="COG1309">
    <property type="taxonomic scope" value="Bacteria"/>
</dbReference>
<evidence type="ECO:0000256" key="5">
    <source>
        <dbReference type="SAM" id="MobiDB-lite"/>
    </source>
</evidence>
<sequence length="225" mass="24634">MDTETAPPPARATAPSARTTRSTPSKGKRLTRKGEETRRRIVAAAAQLMYERGLTEATLEDVRAAAGVSGSQIYHYFADKQALLLAVIDHQTEAVLEMQHPLFDRLDTMDGLRAWRDALVEFQRRLQCRGGCPIGSLGSEVAENNPEARLAVASGFLRWEAAIQTGLAAMHARGELDADPDDLALATLTALQGGLLLTQIQRTVRPLEVALDTMLDHIESRIRKP</sequence>
<dbReference type="InterPro" id="IPR009057">
    <property type="entry name" value="Homeodomain-like_sf"/>
</dbReference>
<dbReference type="Pfam" id="PF00440">
    <property type="entry name" value="TetR_N"/>
    <property type="match status" value="1"/>
</dbReference>
<dbReference type="InParanoid" id="C7QAH2"/>
<keyword evidence="1" id="KW-0805">Transcription regulation</keyword>
<dbReference type="InterPro" id="IPR011075">
    <property type="entry name" value="TetR_C"/>
</dbReference>
<evidence type="ECO:0000259" key="6">
    <source>
        <dbReference type="PROSITE" id="PS50977"/>
    </source>
</evidence>
<keyword evidence="2 4" id="KW-0238">DNA-binding</keyword>
<name>C7QAH2_CATAD</name>
<proteinExistence type="predicted"/>
<dbReference type="EMBL" id="CP001700">
    <property type="protein sequence ID" value="ACU72471.1"/>
    <property type="molecule type" value="Genomic_DNA"/>
</dbReference>
<protein>
    <submittedName>
        <fullName evidence="7">Transcriptional regulator, TetR family</fullName>
    </submittedName>
</protein>
<dbReference type="OrthoDB" id="3827407at2"/>
<dbReference type="STRING" id="479433.Caci_3566"/>
<feature type="region of interest" description="Disordered" evidence="5">
    <location>
        <begin position="1"/>
        <end position="36"/>
    </location>
</feature>
<dbReference type="InterPro" id="IPR036271">
    <property type="entry name" value="Tet_transcr_reg_TetR-rel_C_sf"/>
</dbReference>
<evidence type="ECO:0000313" key="8">
    <source>
        <dbReference type="Proteomes" id="UP000000851"/>
    </source>
</evidence>
<dbReference type="Proteomes" id="UP000000851">
    <property type="component" value="Chromosome"/>
</dbReference>
<dbReference type="AlphaFoldDB" id="C7QAH2"/>
<dbReference type="Gene3D" id="1.10.357.10">
    <property type="entry name" value="Tetracycline Repressor, domain 2"/>
    <property type="match status" value="1"/>
</dbReference>
<dbReference type="PANTHER" id="PTHR47506:SF3">
    <property type="entry name" value="HTH-TYPE TRANSCRIPTIONAL REGULATOR LMRA"/>
    <property type="match status" value="1"/>
</dbReference>
<keyword evidence="8" id="KW-1185">Reference proteome</keyword>
<feature type="compositionally biased region" description="Pro residues" evidence="5">
    <location>
        <begin position="1"/>
        <end position="10"/>
    </location>
</feature>
<dbReference type="Pfam" id="PF16925">
    <property type="entry name" value="TetR_C_13"/>
    <property type="match status" value="1"/>
</dbReference>
<evidence type="ECO:0000256" key="3">
    <source>
        <dbReference type="ARBA" id="ARBA00023163"/>
    </source>
</evidence>
<dbReference type="RefSeq" id="WP_015792200.1">
    <property type="nucleotide sequence ID" value="NC_013131.1"/>
</dbReference>
<reference evidence="7 8" key="1">
    <citation type="journal article" date="2009" name="Stand. Genomic Sci.">
        <title>Complete genome sequence of Catenulispora acidiphila type strain (ID 139908).</title>
        <authorList>
            <person name="Copeland A."/>
            <person name="Lapidus A."/>
            <person name="Glavina Del Rio T."/>
            <person name="Nolan M."/>
            <person name="Lucas S."/>
            <person name="Chen F."/>
            <person name="Tice H."/>
            <person name="Cheng J.F."/>
            <person name="Bruce D."/>
            <person name="Goodwin L."/>
            <person name="Pitluck S."/>
            <person name="Mikhailova N."/>
            <person name="Pati A."/>
            <person name="Ivanova N."/>
            <person name="Mavromatis K."/>
            <person name="Chen A."/>
            <person name="Palaniappan K."/>
            <person name="Chain P."/>
            <person name="Land M."/>
            <person name="Hauser L."/>
            <person name="Chang Y.J."/>
            <person name="Jeffries C.D."/>
            <person name="Chertkov O."/>
            <person name="Brettin T."/>
            <person name="Detter J.C."/>
            <person name="Han C."/>
            <person name="Ali Z."/>
            <person name="Tindall B.J."/>
            <person name="Goker M."/>
            <person name="Bristow J."/>
            <person name="Eisen J.A."/>
            <person name="Markowitz V."/>
            <person name="Hugenholtz P."/>
            <person name="Kyrpides N.C."/>
            <person name="Klenk H.P."/>
        </authorList>
    </citation>
    <scope>NUCLEOTIDE SEQUENCE [LARGE SCALE GENOMIC DNA]</scope>
    <source>
        <strain evidence="8">DSM 44928 / JCM 14897 / NBRC 102108 / NRRL B-24433 / ID139908</strain>
    </source>
</reference>
<dbReference type="SUPFAM" id="SSF48498">
    <property type="entry name" value="Tetracyclin repressor-like, C-terminal domain"/>
    <property type="match status" value="1"/>
</dbReference>
<feature type="compositionally biased region" description="Low complexity" evidence="5">
    <location>
        <begin position="11"/>
        <end position="25"/>
    </location>
</feature>
<dbReference type="PRINTS" id="PR00455">
    <property type="entry name" value="HTHTETR"/>
</dbReference>
<evidence type="ECO:0000256" key="1">
    <source>
        <dbReference type="ARBA" id="ARBA00023015"/>
    </source>
</evidence>
<feature type="DNA-binding region" description="H-T-H motif" evidence="4">
    <location>
        <begin position="58"/>
        <end position="77"/>
    </location>
</feature>
<dbReference type="KEGG" id="cai:Caci_3566"/>
<dbReference type="InterPro" id="IPR001647">
    <property type="entry name" value="HTH_TetR"/>
</dbReference>
<evidence type="ECO:0000313" key="7">
    <source>
        <dbReference type="EMBL" id="ACU72471.1"/>
    </source>
</evidence>
<dbReference type="GO" id="GO:0003677">
    <property type="term" value="F:DNA binding"/>
    <property type="evidence" value="ECO:0007669"/>
    <property type="project" value="UniProtKB-UniRule"/>
</dbReference>
<evidence type="ECO:0000256" key="4">
    <source>
        <dbReference type="PROSITE-ProRule" id="PRU00335"/>
    </source>
</evidence>
<feature type="domain" description="HTH tetR-type" evidence="6">
    <location>
        <begin position="35"/>
        <end position="95"/>
    </location>
</feature>
<gene>
    <name evidence="7" type="ordered locus">Caci_3566</name>
</gene>
<accession>C7QAH2</accession>
<dbReference type="PANTHER" id="PTHR47506">
    <property type="entry name" value="TRANSCRIPTIONAL REGULATORY PROTEIN"/>
    <property type="match status" value="1"/>
</dbReference>
<keyword evidence="3" id="KW-0804">Transcription</keyword>
<organism evidence="7 8">
    <name type="scientific">Catenulispora acidiphila (strain DSM 44928 / JCM 14897 / NBRC 102108 / NRRL B-24433 / ID139908)</name>
    <dbReference type="NCBI Taxonomy" id="479433"/>
    <lineage>
        <taxon>Bacteria</taxon>
        <taxon>Bacillati</taxon>
        <taxon>Actinomycetota</taxon>
        <taxon>Actinomycetes</taxon>
        <taxon>Catenulisporales</taxon>
        <taxon>Catenulisporaceae</taxon>
        <taxon>Catenulispora</taxon>
    </lineage>
</organism>